<dbReference type="Proteomes" id="UP000030671">
    <property type="component" value="Unassembled WGS sequence"/>
</dbReference>
<protein>
    <submittedName>
        <fullName evidence="1">Uncharacterized protein</fullName>
    </submittedName>
</protein>
<dbReference type="AlphaFoldDB" id="W4K0Y5"/>
<reference evidence="1 2" key="1">
    <citation type="journal article" date="2012" name="New Phytol.">
        <title>Insight into trade-off between wood decay and parasitism from the genome of a fungal forest pathogen.</title>
        <authorList>
            <person name="Olson A."/>
            <person name="Aerts A."/>
            <person name="Asiegbu F."/>
            <person name="Belbahri L."/>
            <person name="Bouzid O."/>
            <person name="Broberg A."/>
            <person name="Canback B."/>
            <person name="Coutinho P.M."/>
            <person name="Cullen D."/>
            <person name="Dalman K."/>
            <person name="Deflorio G."/>
            <person name="van Diepen L.T."/>
            <person name="Dunand C."/>
            <person name="Duplessis S."/>
            <person name="Durling M."/>
            <person name="Gonthier P."/>
            <person name="Grimwood J."/>
            <person name="Fossdal C.G."/>
            <person name="Hansson D."/>
            <person name="Henrissat B."/>
            <person name="Hietala A."/>
            <person name="Himmelstrand K."/>
            <person name="Hoffmeister D."/>
            <person name="Hogberg N."/>
            <person name="James T.Y."/>
            <person name="Karlsson M."/>
            <person name="Kohler A."/>
            <person name="Kues U."/>
            <person name="Lee Y.H."/>
            <person name="Lin Y.C."/>
            <person name="Lind M."/>
            <person name="Lindquist E."/>
            <person name="Lombard V."/>
            <person name="Lucas S."/>
            <person name="Lunden K."/>
            <person name="Morin E."/>
            <person name="Murat C."/>
            <person name="Park J."/>
            <person name="Raffaello T."/>
            <person name="Rouze P."/>
            <person name="Salamov A."/>
            <person name="Schmutz J."/>
            <person name="Solheim H."/>
            <person name="Stahlberg J."/>
            <person name="Velez H."/>
            <person name="de Vries R.P."/>
            <person name="Wiebenga A."/>
            <person name="Woodward S."/>
            <person name="Yakovlev I."/>
            <person name="Garbelotto M."/>
            <person name="Martin F."/>
            <person name="Grigoriev I.V."/>
            <person name="Stenlid J."/>
        </authorList>
    </citation>
    <scope>NUCLEOTIDE SEQUENCE [LARGE SCALE GENOMIC DNA]</scope>
    <source>
        <strain evidence="1 2">TC 32-1</strain>
    </source>
</reference>
<proteinExistence type="predicted"/>
<sequence length="51" mass="5662">MQYHQANQDHPAAQLLKSASTCDLQDFWVLTIAAWMLVEQSSILLSAGICL</sequence>
<dbReference type="RefSeq" id="XP_009548078.1">
    <property type="nucleotide sequence ID" value="XM_009549783.1"/>
</dbReference>
<accession>W4K0Y5</accession>
<dbReference type="EMBL" id="KI925460">
    <property type="protein sequence ID" value="ETW79493.1"/>
    <property type="molecule type" value="Genomic_DNA"/>
</dbReference>
<dbReference type="HOGENOM" id="CLU_3106639_0_0_1"/>
<gene>
    <name evidence="1" type="ORF">HETIRDRAFT_171977</name>
</gene>
<dbReference type="GeneID" id="20668377"/>
<evidence type="ECO:0000313" key="1">
    <source>
        <dbReference type="EMBL" id="ETW79493.1"/>
    </source>
</evidence>
<evidence type="ECO:0000313" key="2">
    <source>
        <dbReference type="Proteomes" id="UP000030671"/>
    </source>
</evidence>
<organism evidence="1 2">
    <name type="scientific">Heterobasidion irregulare (strain TC 32-1)</name>
    <dbReference type="NCBI Taxonomy" id="747525"/>
    <lineage>
        <taxon>Eukaryota</taxon>
        <taxon>Fungi</taxon>
        <taxon>Dikarya</taxon>
        <taxon>Basidiomycota</taxon>
        <taxon>Agaricomycotina</taxon>
        <taxon>Agaricomycetes</taxon>
        <taxon>Russulales</taxon>
        <taxon>Bondarzewiaceae</taxon>
        <taxon>Heterobasidion</taxon>
        <taxon>Heterobasidion annosum species complex</taxon>
    </lineage>
</organism>
<name>W4K0Y5_HETIT</name>
<dbReference type="KEGG" id="hir:HETIRDRAFT_171977"/>
<keyword evidence="2" id="KW-1185">Reference proteome</keyword>
<dbReference type="InParanoid" id="W4K0Y5"/>